<dbReference type="AlphaFoldDB" id="A0A6J6HHL1"/>
<dbReference type="PIRSF" id="PIRSF000099">
    <property type="entry name" value="Histidinol_dh"/>
    <property type="match status" value="1"/>
</dbReference>
<dbReference type="SUPFAM" id="SSF53720">
    <property type="entry name" value="ALDH-like"/>
    <property type="match status" value="1"/>
</dbReference>
<dbReference type="FunFam" id="3.40.50.1980:FF:000001">
    <property type="entry name" value="Histidinol dehydrogenase"/>
    <property type="match status" value="1"/>
</dbReference>
<keyword evidence="5" id="KW-0560">Oxidoreductase</keyword>
<organism evidence="6">
    <name type="scientific">freshwater metagenome</name>
    <dbReference type="NCBI Taxonomy" id="449393"/>
    <lineage>
        <taxon>unclassified sequences</taxon>
        <taxon>metagenomes</taxon>
        <taxon>ecological metagenomes</taxon>
    </lineage>
</organism>
<dbReference type="GO" id="GO:0046872">
    <property type="term" value="F:metal ion binding"/>
    <property type="evidence" value="ECO:0007669"/>
    <property type="project" value="UniProtKB-KW"/>
</dbReference>
<dbReference type="PANTHER" id="PTHR21256">
    <property type="entry name" value="HISTIDINOL DEHYDROGENASE HDH"/>
    <property type="match status" value="1"/>
</dbReference>
<dbReference type="NCBIfam" id="TIGR00069">
    <property type="entry name" value="hisD"/>
    <property type="match status" value="1"/>
</dbReference>
<dbReference type="PANTHER" id="PTHR21256:SF2">
    <property type="entry name" value="HISTIDINE BIOSYNTHESIS TRIFUNCTIONAL PROTEIN"/>
    <property type="match status" value="1"/>
</dbReference>
<dbReference type="GO" id="GO:0051287">
    <property type="term" value="F:NAD binding"/>
    <property type="evidence" value="ECO:0007669"/>
    <property type="project" value="InterPro"/>
</dbReference>
<dbReference type="Pfam" id="PF00815">
    <property type="entry name" value="Histidinol_dh"/>
    <property type="match status" value="1"/>
</dbReference>
<keyword evidence="3" id="KW-0479">Metal-binding</keyword>
<dbReference type="GO" id="GO:0004399">
    <property type="term" value="F:histidinol dehydrogenase activity"/>
    <property type="evidence" value="ECO:0007669"/>
    <property type="project" value="InterPro"/>
</dbReference>
<accession>A0A6J6HHL1</accession>
<dbReference type="GO" id="GO:0005829">
    <property type="term" value="C:cytosol"/>
    <property type="evidence" value="ECO:0007669"/>
    <property type="project" value="TreeGrafter"/>
</dbReference>
<sequence>MNHWPRICSRSSGRYVLLTGAWWLQHVGPTETGKPLQFKAGRPLASYVVLNRIDLRGRNGDELVAELPRPDPGGEGPTEAVRAILAEVRTGGDAAIRSLTEKFDGVNIADSRVGREALLEALASIPSELADALTEAAEAVRTFHVAQLRDEHTVVRGGISVTGRSVPVDRAGCYVPGGRGVYPSSVLMTVIPARVAGVPEIVLCVPPDRETGKIAPATLAAAAIAGADEVRAIGGAQAIAAMAYGTETLRPVDVIAGPGNAFVALAKREVAGLVGVPMAFAGPSEIVVIADKTAPADFVAIDLMVQAEHGPDGLAWLVTWDETVADAVDAALVRLVAEAPRRSEIESTFASGGFCALVDSPEAAIAVVNHIAAEHVEIITDDAARLSAGVRHAGAVFLGPLAPASIGDYVAGPSHVLPTFGTARFGSALTVDDFTKQVHVVEVTRAGFDAAAPVVAAIADAEGFATHAESVRLRTRALEAES</sequence>
<gene>
    <name evidence="6" type="ORF">UFOPK1906_00187</name>
</gene>
<evidence type="ECO:0000256" key="2">
    <source>
        <dbReference type="ARBA" id="ARBA00010178"/>
    </source>
</evidence>
<name>A0A6J6HHL1_9ZZZZ</name>
<reference evidence="6" key="1">
    <citation type="submission" date="2020-05" db="EMBL/GenBank/DDBJ databases">
        <authorList>
            <person name="Chiriac C."/>
            <person name="Salcher M."/>
            <person name="Ghai R."/>
            <person name="Kavagutti S V."/>
        </authorList>
    </citation>
    <scope>NUCLEOTIDE SEQUENCE</scope>
</reference>
<dbReference type="HAMAP" id="MF_01024">
    <property type="entry name" value="HisD"/>
    <property type="match status" value="1"/>
</dbReference>
<dbReference type="CDD" id="cd06572">
    <property type="entry name" value="Histidinol_dh"/>
    <property type="match status" value="1"/>
</dbReference>
<dbReference type="Gene3D" id="1.20.5.1300">
    <property type="match status" value="1"/>
</dbReference>
<keyword evidence="4" id="KW-0862">Zinc</keyword>
<evidence type="ECO:0000313" key="6">
    <source>
        <dbReference type="EMBL" id="CAB4613241.1"/>
    </source>
</evidence>
<evidence type="ECO:0000256" key="1">
    <source>
        <dbReference type="ARBA" id="ARBA00001947"/>
    </source>
</evidence>
<evidence type="ECO:0000256" key="4">
    <source>
        <dbReference type="ARBA" id="ARBA00022833"/>
    </source>
</evidence>
<evidence type="ECO:0000256" key="5">
    <source>
        <dbReference type="ARBA" id="ARBA00023002"/>
    </source>
</evidence>
<comment type="similarity">
    <text evidence="2">Belongs to the histidinol dehydrogenase family.</text>
</comment>
<evidence type="ECO:0000256" key="3">
    <source>
        <dbReference type="ARBA" id="ARBA00022723"/>
    </source>
</evidence>
<comment type="cofactor">
    <cofactor evidence="1">
        <name>Zn(2+)</name>
        <dbReference type="ChEBI" id="CHEBI:29105"/>
    </cofactor>
</comment>
<dbReference type="InterPro" id="IPR022695">
    <property type="entry name" value="Histidinol_DH_monofunct"/>
</dbReference>
<dbReference type="InterPro" id="IPR016161">
    <property type="entry name" value="Ald_DH/histidinol_DH"/>
</dbReference>
<dbReference type="Gene3D" id="3.40.50.1980">
    <property type="entry name" value="Nitrogenase molybdenum iron protein domain"/>
    <property type="match status" value="2"/>
</dbReference>
<dbReference type="PRINTS" id="PR00083">
    <property type="entry name" value="HOLDHDRGNASE"/>
</dbReference>
<dbReference type="GO" id="GO:0000105">
    <property type="term" value="P:L-histidine biosynthetic process"/>
    <property type="evidence" value="ECO:0007669"/>
    <property type="project" value="InterPro"/>
</dbReference>
<proteinExistence type="inferred from homology"/>
<dbReference type="EMBL" id="CAEZVC010000005">
    <property type="protein sequence ID" value="CAB4613241.1"/>
    <property type="molecule type" value="Genomic_DNA"/>
</dbReference>
<protein>
    <submittedName>
        <fullName evidence="6">Unannotated protein</fullName>
    </submittedName>
</protein>
<dbReference type="InterPro" id="IPR012131">
    <property type="entry name" value="Hstdl_DH"/>
</dbReference>